<reference evidence="2 3" key="1">
    <citation type="submission" date="2019-04" db="EMBL/GenBank/DDBJ databases">
        <title>Bacillus caeni sp. nov., a bacterium isolated from mangrove sediment.</title>
        <authorList>
            <person name="Huang H."/>
            <person name="Mo K."/>
            <person name="Hu Y."/>
        </authorList>
    </citation>
    <scope>NUCLEOTIDE SEQUENCE [LARGE SCALE GENOMIC DNA]</scope>
    <source>
        <strain evidence="2 3">HB172195</strain>
    </source>
</reference>
<keyword evidence="1" id="KW-0812">Transmembrane</keyword>
<keyword evidence="3" id="KW-1185">Reference proteome</keyword>
<keyword evidence="1" id="KW-1133">Transmembrane helix</keyword>
<keyword evidence="1" id="KW-0472">Membrane</keyword>
<organism evidence="2 3">
    <name type="scientific">Exobacillus caeni</name>
    <dbReference type="NCBI Taxonomy" id="2574798"/>
    <lineage>
        <taxon>Bacteria</taxon>
        <taxon>Bacillati</taxon>
        <taxon>Bacillota</taxon>
        <taxon>Bacilli</taxon>
        <taxon>Bacillales</taxon>
        <taxon>Guptibacillaceae</taxon>
        <taxon>Exobacillus</taxon>
    </lineage>
</organism>
<dbReference type="Pfam" id="PF14038">
    <property type="entry name" value="YqzE"/>
    <property type="match status" value="1"/>
</dbReference>
<dbReference type="Proteomes" id="UP000308230">
    <property type="component" value="Unassembled WGS sequence"/>
</dbReference>
<dbReference type="InterPro" id="IPR025622">
    <property type="entry name" value="YqzE"/>
</dbReference>
<sequence>MKSNDYVKYVTQEIVNYLDQPKEQRKHVKEQKRAFRQPFLYRWFGILPMGVIMMFRRKRNNHSNLFFKRMESKK</sequence>
<comment type="caution">
    <text evidence="2">The sequence shown here is derived from an EMBL/GenBank/DDBJ whole genome shotgun (WGS) entry which is preliminary data.</text>
</comment>
<dbReference type="AlphaFoldDB" id="A0A5R9EYU6"/>
<feature type="transmembrane region" description="Helical" evidence="1">
    <location>
        <begin position="39"/>
        <end position="55"/>
    </location>
</feature>
<accession>A0A5R9EYU6</accession>
<evidence type="ECO:0000313" key="3">
    <source>
        <dbReference type="Proteomes" id="UP000308230"/>
    </source>
</evidence>
<dbReference type="OrthoDB" id="2691835at2"/>
<dbReference type="EMBL" id="SWLG01000011">
    <property type="protein sequence ID" value="TLS36347.1"/>
    <property type="molecule type" value="Genomic_DNA"/>
</dbReference>
<evidence type="ECO:0000256" key="1">
    <source>
        <dbReference type="SAM" id="Phobius"/>
    </source>
</evidence>
<protein>
    <submittedName>
        <fullName evidence="2">YqzE family protein</fullName>
    </submittedName>
</protein>
<dbReference type="RefSeq" id="WP_138127665.1">
    <property type="nucleotide sequence ID" value="NZ_SWLG01000011.1"/>
</dbReference>
<gene>
    <name evidence="2" type="ORF">FCL54_15565</name>
</gene>
<proteinExistence type="predicted"/>
<name>A0A5R9EYU6_9BACL</name>
<evidence type="ECO:0000313" key="2">
    <source>
        <dbReference type="EMBL" id="TLS36347.1"/>
    </source>
</evidence>